<comment type="catalytic activity">
    <reaction evidence="8">
        <text>L-tyrosyl-[protein] + UTP = O-(5'-uridylyl)-L-tyrosyl-[protein] + diphosphate</text>
        <dbReference type="Rhea" id="RHEA:83887"/>
        <dbReference type="Rhea" id="RHEA-COMP:10136"/>
        <dbReference type="Rhea" id="RHEA-COMP:20238"/>
        <dbReference type="ChEBI" id="CHEBI:33019"/>
        <dbReference type="ChEBI" id="CHEBI:46398"/>
        <dbReference type="ChEBI" id="CHEBI:46858"/>
        <dbReference type="ChEBI" id="CHEBI:90602"/>
    </reaction>
</comment>
<evidence type="ECO:0000256" key="5">
    <source>
        <dbReference type="ARBA" id="ARBA00022741"/>
    </source>
</evidence>
<feature type="binding site" evidence="8">
    <location>
        <position position="262"/>
    </location>
    <ligand>
        <name>Mg(2+)</name>
        <dbReference type="ChEBI" id="CHEBI:18420"/>
    </ligand>
</feature>
<comment type="catalytic activity">
    <reaction evidence="8">
        <text>L-tyrosyl-[protein] + ATP = O-(5'-adenylyl)-L-tyrosyl-[protein] + diphosphate</text>
        <dbReference type="Rhea" id="RHEA:54288"/>
        <dbReference type="Rhea" id="RHEA-COMP:10136"/>
        <dbReference type="Rhea" id="RHEA-COMP:13846"/>
        <dbReference type="ChEBI" id="CHEBI:30616"/>
        <dbReference type="ChEBI" id="CHEBI:33019"/>
        <dbReference type="ChEBI" id="CHEBI:46858"/>
        <dbReference type="ChEBI" id="CHEBI:83624"/>
        <dbReference type="EC" id="2.7.7.108"/>
    </reaction>
</comment>
<keyword evidence="7 8" id="KW-0460">Magnesium</keyword>
<keyword evidence="3 8" id="KW-0548">Nucleotidyltransferase</keyword>
<dbReference type="EMBL" id="CP024608">
    <property type="protein sequence ID" value="ATQ77240.1"/>
    <property type="molecule type" value="Genomic_DNA"/>
</dbReference>
<feature type="binding site" evidence="8">
    <location>
        <position position="134"/>
    </location>
    <ligand>
        <name>ATP</name>
        <dbReference type="ChEBI" id="CHEBI:30616"/>
    </ligand>
</feature>
<protein>
    <recommendedName>
        <fullName evidence="8">Protein nucleotidyltransferase YdiU</fullName>
        <ecNumber evidence="8">2.7.7.-</ecNumber>
    </recommendedName>
    <alternativeName>
        <fullName evidence="8">Protein adenylyltransferase YdiU</fullName>
        <ecNumber evidence="8">2.7.7.108</ecNumber>
    </alternativeName>
    <alternativeName>
        <fullName evidence="8">Protein uridylyltransferase YdiU</fullName>
        <ecNumber evidence="8">2.7.7.-</ecNumber>
    </alternativeName>
</protein>
<comment type="catalytic activity">
    <reaction evidence="8">
        <text>L-histidyl-[protein] + UTP = N(tele)-(5'-uridylyl)-L-histidyl-[protein] + diphosphate</text>
        <dbReference type="Rhea" id="RHEA:83891"/>
        <dbReference type="Rhea" id="RHEA-COMP:9745"/>
        <dbReference type="Rhea" id="RHEA-COMP:20239"/>
        <dbReference type="ChEBI" id="CHEBI:29979"/>
        <dbReference type="ChEBI" id="CHEBI:33019"/>
        <dbReference type="ChEBI" id="CHEBI:46398"/>
        <dbReference type="ChEBI" id="CHEBI:233474"/>
    </reaction>
</comment>
<feature type="binding site" evidence="8">
    <location>
        <position position="135"/>
    </location>
    <ligand>
        <name>ATP</name>
        <dbReference type="ChEBI" id="CHEBI:30616"/>
    </ligand>
</feature>
<feature type="active site" description="Proton acceptor" evidence="8">
    <location>
        <position position="261"/>
    </location>
</feature>
<dbReference type="InterPro" id="IPR003846">
    <property type="entry name" value="SelO"/>
</dbReference>
<keyword evidence="5 8" id="KW-0547">Nucleotide-binding</keyword>
<feature type="binding site" evidence="8">
    <location>
        <position position="100"/>
    </location>
    <ligand>
        <name>ATP</name>
        <dbReference type="ChEBI" id="CHEBI:30616"/>
    </ligand>
</feature>
<dbReference type="GO" id="GO:0005524">
    <property type="term" value="F:ATP binding"/>
    <property type="evidence" value="ECO:0007669"/>
    <property type="project" value="UniProtKB-UniRule"/>
</dbReference>
<comment type="cofactor">
    <cofactor evidence="8">
        <name>Mg(2+)</name>
        <dbReference type="ChEBI" id="CHEBI:18420"/>
    </cofactor>
    <cofactor evidence="8">
        <name>Mn(2+)</name>
        <dbReference type="ChEBI" id="CHEBI:29035"/>
    </cofactor>
</comment>
<comment type="catalytic activity">
    <reaction evidence="8">
        <text>L-seryl-[protein] + ATP = 3-O-(5'-adenylyl)-L-seryl-[protein] + diphosphate</text>
        <dbReference type="Rhea" id="RHEA:58120"/>
        <dbReference type="Rhea" id="RHEA-COMP:9863"/>
        <dbReference type="Rhea" id="RHEA-COMP:15073"/>
        <dbReference type="ChEBI" id="CHEBI:29999"/>
        <dbReference type="ChEBI" id="CHEBI:30616"/>
        <dbReference type="ChEBI" id="CHEBI:33019"/>
        <dbReference type="ChEBI" id="CHEBI:142516"/>
        <dbReference type="EC" id="2.7.7.108"/>
    </reaction>
</comment>
<evidence type="ECO:0000256" key="8">
    <source>
        <dbReference type="HAMAP-Rule" id="MF_00692"/>
    </source>
</evidence>
<evidence type="ECO:0000313" key="10">
    <source>
        <dbReference type="Proteomes" id="UP000229897"/>
    </source>
</evidence>
<feature type="binding site" evidence="8">
    <location>
        <position position="271"/>
    </location>
    <ligand>
        <name>Mg(2+)</name>
        <dbReference type="ChEBI" id="CHEBI:18420"/>
    </ligand>
</feature>
<reference evidence="9" key="1">
    <citation type="submission" date="2017-10" db="EMBL/GenBank/DDBJ databases">
        <title>Massilia psychrophilum sp. nov., a novel purple-pigmented bacterium isolated from Tianshan glacier, Xinjiang Municipality, China.</title>
        <authorList>
            <person name="Wang H."/>
        </authorList>
    </citation>
    <scope>NUCLEOTIDE SEQUENCE [LARGE SCALE GENOMIC DNA]</scope>
    <source>
        <strain evidence="9">B2</strain>
    </source>
</reference>
<dbReference type="HAMAP" id="MF_00692">
    <property type="entry name" value="SelO"/>
    <property type="match status" value="1"/>
</dbReference>
<evidence type="ECO:0000256" key="6">
    <source>
        <dbReference type="ARBA" id="ARBA00022840"/>
    </source>
</evidence>
<feature type="binding site" evidence="8">
    <location>
        <position position="271"/>
    </location>
    <ligand>
        <name>ATP</name>
        <dbReference type="ChEBI" id="CHEBI:30616"/>
    </ligand>
</feature>
<keyword evidence="6 8" id="KW-0067">ATP-binding</keyword>
<comment type="catalytic activity">
    <reaction evidence="8">
        <text>L-threonyl-[protein] + ATP = 3-O-(5'-adenylyl)-L-threonyl-[protein] + diphosphate</text>
        <dbReference type="Rhea" id="RHEA:54292"/>
        <dbReference type="Rhea" id="RHEA-COMP:11060"/>
        <dbReference type="Rhea" id="RHEA-COMP:13847"/>
        <dbReference type="ChEBI" id="CHEBI:30013"/>
        <dbReference type="ChEBI" id="CHEBI:30616"/>
        <dbReference type="ChEBI" id="CHEBI:33019"/>
        <dbReference type="ChEBI" id="CHEBI:138113"/>
        <dbReference type="EC" id="2.7.7.108"/>
    </reaction>
</comment>
<dbReference type="PANTHER" id="PTHR32057:SF14">
    <property type="entry name" value="PROTEIN ADENYLYLTRANSFERASE SELO, MITOCHONDRIAL"/>
    <property type="match status" value="1"/>
</dbReference>
<evidence type="ECO:0000256" key="4">
    <source>
        <dbReference type="ARBA" id="ARBA00022723"/>
    </source>
</evidence>
<feature type="binding site" evidence="8">
    <location>
        <position position="185"/>
    </location>
    <ligand>
        <name>ATP</name>
        <dbReference type="ChEBI" id="CHEBI:30616"/>
    </ligand>
</feature>
<dbReference type="GO" id="GO:0030145">
    <property type="term" value="F:manganese ion binding"/>
    <property type="evidence" value="ECO:0007669"/>
    <property type="project" value="UniProtKB-UniRule"/>
</dbReference>
<dbReference type="Proteomes" id="UP000229897">
    <property type="component" value="Chromosome"/>
</dbReference>
<dbReference type="GO" id="GO:0000287">
    <property type="term" value="F:magnesium ion binding"/>
    <property type="evidence" value="ECO:0007669"/>
    <property type="project" value="UniProtKB-UniRule"/>
</dbReference>
<gene>
    <name evidence="8" type="primary">ydiU</name>
    <name evidence="8" type="synonym">selO</name>
    <name evidence="9" type="ORF">CR152_24010</name>
</gene>
<proteinExistence type="inferred from homology"/>
<keyword evidence="4 8" id="KW-0479">Metal-binding</keyword>
<comment type="function">
    <text evidence="8">Nucleotidyltransferase involved in the post-translational modification of proteins. It can catalyze the addition of adenosine monophosphate (AMP) or uridine monophosphate (UMP) to a protein, resulting in modifications known as AMPylation and UMPylation.</text>
</comment>
<dbReference type="AlphaFoldDB" id="A0A2D2DQJ7"/>
<feature type="binding site" evidence="8">
    <location>
        <position position="122"/>
    </location>
    <ligand>
        <name>ATP</name>
        <dbReference type="ChEBI" id="CHEBI:30616"/>
    </ligand>
</feature>
<sequence length="508" mass="55528">MFSPTTATGSAINVDDLPLDNSFAELPPAFHTRLMPTPLPAPYFVAASARAAALVGLDPAMLAQDDFVATFTGNHVPPRAKPLAAVYSGHQFGVWAGQLGDGRAILLGQLAGTQGPMELQLKGAGKTPYSRMGDGRAVLRSSIREFLCSEAMAALGIPTTRALVVTGSGQGIFRETVESAAVVTRMAPSFVRFGSFEHWSSRDKPEELRILADYVIATFYPELSGAPNPYQALLQEVTRRTAHMIAHWQAVGFMHGVMNTDNMSILGLTLDYGPFGFMEAFDAQHICNHTDQQGRYSYANQPEVGHWNCYALAQALLALIGSVEEAQDALALYQPAFASKIDELLRAKLGLTTAQEDDAQLFDAMFTLMNDSHVDFTQFFRKLGTLQAGDPAAGAPAAGDPAQDSPLRDMFYVREDFNAWAARYRARLRAEASVDAQRKLAMDRVNPKYVLRNYLAQVAIEKAQNKDFSEVARLLAVLEHPFDEQPHNEHYAALPPDWASHLEVSCSS</sequence>
<name>A0A2D2DQJ7_9BURK</name>
<dbReference type="NCBIfam" id="NF000658">
    <property type="entry name" value="PRK00029.1"/>
    <property type="match status" value="1"/>
</dbReference>
<comment type="similarity">
    <text evidence="1 8">Belongs to the SELO family.</text>
</comment>
<evidence type="ECO:0000256" key="1">
    <source>
        <dbReference type="ARBA" id="ARBA00009747"/>
    </source>
</evidence>
<dbReference type="GO" id="GO:0070733">
    <property type="term" value="F:AMPylase activity"/>
    <property type="evidence" value="ECO:0007669"/>
    <property type="project" value="UniProtKB-EC"/>
</dbReference>
<dbReference type="EC" id="2.7.7.-" evidence="8"/>
<dbReference type="EC" id="2.7.7.108" evidence="8"/>
<feature type="binding site" evidence="8">
    <location>
        <position position="102"/>
    </location>
    <ligand>
        <name>ATP</name>
        <dbReference type="ChEBI" id="CHEBI:30616"/>
    </ligand>
</feature>
<keyword evidence="10" id="KW-1185">Reference proteome</keyword>
<dbReference type="KEGG" id="mass:CR152_24010"/>
<feature type="binding site" evidence="8">
    <location>
        <position position="103"/>
    </location>
    <ligand>
        <name>ATP</name>
        <dbReference type="ChEBI" id="CHEBI:30616"/>
    </ligand>
</feature>
<dbReference type="PANTHER" id="PTHR32057">
    <property type="entry name" value="PROTEIN ADENYLYLTRANSFERASE SELO, MITOCHONDRIAL"/>
    <property type="match status" value="1"/>
</dbReference>
<evidence type="ECO:0000256" key="2">
    <source>
        <dbReference type="ARBA" id="ARBA00022679"/>
    </source>
</evidence>
<dbReference type="OrthoDB" id="9776281at2"/>
<dbReference type="Pfam" id="PF02696">
    <property type="entry name" value="SelO"/>
    <property type="match status" value="1"/>
</dbReference>
<feature type="binding site" evidence="8">
    <location>
        <position position="192"/>
    </location>
    <ligand>
        <name>ATP</name>
        <dbReference type="ChEBI" id="CHEBI:30616"/>
    </ligand>
</feature>
<keyword evidence="2 8" id="KW-0808">Transferase</keyword>
<evidence type="ECO:0000256" key="3">
    <source>
        <dbReference type="ARBA" id="ARBA00022695"/>
    </source>
</evidence>
<organism evidence="9 10">
    <name type="scientific">Massilia violaceinigra</name>
    <dbReference type="NCBI Taxonomy" id="2045208"/>
    <lineage>
        <taxon>Bacteria</taxon>
        <taxon>Pseudomonadati</taxon>
        <taxon>Pseudomonadota</taxon>
        <taxon>Betaproteobacteria</taxon>
        <taxon>Burkholderiales</taxon>
        <taxon>Oxalobacteraceae</taxon>
        <taxon>Telluria group</taxon>
        <taxon>Massilia</taxon>
    </lineage>
</organism>
<accession>A0A2D2DQJ7</accession>
<evidence type="ECO:0000256" key="7">
    <source>
        <dbReference type="ARBA" id="ARBA00022842"/>
    </source>
</evidence>
<evidence type="ECO:0000313" key="9">
    <source>
        <dbReference type="EMBL" id="ATQ77240.1"/>
    </source>
</evidence>
<comment type="catalytic activity">
    <reaction evidence="8">
        <text>L-seryl-[protein] + UTP = O-(5'-uridylyl)-L-seryl-[protein] + diphosphate</text>
        <dbReference type="Rhea" id="RHEA:64604"/>
        <dbReference type="Rhea" id="RHEA-COMP:9863"/>
        <dbReference type="Rhea" id="RHEA-COMP:16635"/>
        <dbReference type="ChEBI" id="CHEBI:29999"/>
        <dbReference type="ChEBI" id="CHEBI:33019"/>
        <dbReference type="ChEBI" id="CHEBI:46398"/>
        <dbReference type="ChEBI" id="CHEBI:156051"/>
    </reaction>
</comment>
<keyword evidence="8" id="KW-0464">Manganese</keyword>